<evidence type="ECO:0000313" key="1">
    <source>
        <dbReference type="EMBL" id="PXW40011.1"/>
    </source>
</evidence>
<gene>
    <name evidence="1" type="ORF">DET57_11866</name>
</gene>
<accession>A0A318FEC2</accession>
<dbReference type="NCBIfam" id="TIGR00278">
    <property type="entry name" value="membrane protein insertion efficiency factor YidD"/>
    <property type="match status" value="1"/>
</dbReference>
<comment type="caution">
    <text evidence="1">The sequence shown here is derived from an EMBL/GenBank/DDBJ whole genome shotgun (WGS) entry which is preliminary data.</text>
</comment>
<name>A0A318FEC2_KLEOX</name>
<sequence>MNNLILEFIVFYQRVISPRKGYRCAYGALHHTQGCSGAVKEIIQQKGVIGGWGEIRQRFSDCRLAAETLQKQKPKDDPKRKKECDDCGLSGCDGQCCTYLPDSLPRIPLPDLECPCDCSSLRFKGYRR</sequence>
<evidence type="ECO:0000313" key="2">
    <source>
        <dbReference type="Proteomes" id="UP000247485"/>
    </source>
</evidence>
<dbReference type="EMBL" id="QJJG01000018">
    <property type="protein sequence ID" value="PXW40011.1"/>
    <property type="molecule type" value="Genomic_DNA"/>
</dbReference>
<dbReference type="RefSeq" id="WP_110276251.1">
    <property type="nucleotide sequence ID" value="NZ_QJJG01000018.1"/>
</dbReference>
<dbReference type="Proteomes" id="UP000247485">
    <property type="component" value="Unassembled WGS sequence"/>
</dbReference>
<dbReference type="InterPro" id="IPR002696">
    <property type="entry name" value="Membr_insert_effic_factor_YidD"/>
</dbReference>
<protein>
    <submittedName>
        <fullName evidence="1">Hemolytic domain-containing protein</fullName>
    </submittedName>
</protein>
<dbReference type="AlphaFoldDB" id="A0A318FEC2"/>
<reference evidence="1 2" key="1">
    <citation type="submission" date="2018-05" db="EMBL/GenBank/DDBJ databases">
        <title>Freshwater and sediment microbial communities from various areas in North America, analyzing microbe dynamics in response to fracking.</title>
        <authorList>
            <person name="Lamendella R."/>
        </authorList>
    </citation>
    <scope>NUCLEOTIDE SEQUENCE [LARGE SCALE GENOMIC DNA]</scope>
    <source>
        <strain evidence="1 2">67</strain>
    </source>
</reference>
<organism evidence="1 2">
    <name type="scientific">Klebsiella oxytoca</name>
    <dbReference type="NCBI Taxonomy" id="571"/>
    <lineage>
        <taxon>Bacteria</taxon>
        <taxon>Pseudomonadati</taxon>
        <taxon>Pseudomonadota</taxon>
        <taxon>Gammaproteobacteria</taxon>
        <taxon>Enterobacterales</taxon>
        <taxon>Enterobacteriaceae</taxon>
        <taxon>Klebsiella/Raoultella group</taxon>
        <taxon>Klebsiella</taxon>
    </lineage>
</organism>
<proteinExistence type="predicted"/>